<keyword evidence="3" id="KW-0597">Phosphoprotein</keyword>
<dbReference type="InterPro" id="IPR003594">
    <property type="entry name" value="HATPase_dom"/>
</dbReference>
<gene>
    <name evidence="11" type="ORF">GCM10007860_20430</name>
</gene>
<dbReference type="InterPro" id="IPR050351">
    <property type="entry name" value="BphY/WalK/GraS-like"/>
</dbReference>
<keyword evidence="7" id="KW-0067">ATP-binding</keyword>
<feature type="transmembrane region" description="Helical" evidence="9">
    <location>
        <begin position="12"/>
        <end position="33"/>
    </location>
</feature>
<keyword evidence="6 11" id="KW-0418">Kinase</keyword>
<dbReference type="InterPro" id="IPR036890">
    <property type="entry name" value="HATPase_C_sf"/>
</dbReference>
<dbReference type="SMART" id="SM00387">
    <property type="entry name" value="HATPase_c"/>
    <property type="match status" value="1"/>
</dbReference>
<keyword evidence="9" id="KW-0812">Transmembrane</keyword>
<dbReference type="SUPFAM" id="SSF47384">
    <property type="entry name" value="Homodimeric domain of signal transducing histidine kinase"/>
    <property type="match status" value="1"/>
</dbReference>
<evidence type="ECO:0000256" key="2">
    <source>
        <dbReference type="ARBA" id="ARBA00012438"/>
    </source>
</evidence>
<evidence type="ECO:0000313" key="11">
    <source>
        <dbReference type="EMBL" id="GLS04895.1"/>
    </source>
</evidence>
<reference evidence="12" key="1">
    <citation type="journal article" date="2019" name="Int. J. Syst. Evol. Microbiol.">
        <title>The Global Catalogue of Microorganisms (GCM) 10K type strain sequencing project: providing services to taxonomists for standard genome sequencing and annotation.</title>
        <authorList>
            <consortium name="The Broad Institute Genomics Platform"/>
            <consortium name="The Broad Institute Genome Sequencing Center for Infectious Disease"/>
            <person name="Wu L."/>
            <person name="Ma J."/>
        </authorList>
    </citation>
    <scope>NUCLEOTIDE SEQUENCE [LARGE SCALE GENOMIC DNA]</scope>
    <source>
        <strain evidence="12">NBRC 104970</strain>
    </source>
</reference>
<proteinExistence type="predicted"/>
<dbReference type="EMBL" id="BSOZ01000028">
    <property type="protein sequence ID" value="GLS04895.1"/>
    <property type="molecule type" value="Genomic_DNA"/>
</dbReference>
<dbReference type="PRINTS" id="PR00344">
    <property type="entry name" value="BCTRLSENSOR"/>
</dbReference>
<comment type="catalytic activity">
    <reaction evidence="1">
        <text>ATP + protein L-histidine = ADP + protein N-phospho-L-histidine.</text>
        <dbReference type="EC" id="2.7.13.3"/>
    </reaction>
</comment>
<protein>
    <recommendedName>
        <fullName evidence="2">histidine kinase</fullName>
        <ecNumber evidence="2">2.7.13.3</ecNumber>
    </recommendedName>
</protein>
<dbReference type="EC" id="2.7.13.3" evidence="2"/>
<name>A0ABQ6BUP1_9NEIS</name>
<sequence length="430" mass="47874">MFGRVADNVRYLGPRFFIFGLVAVVGFPLYYVVWHYLYPQPYENLPLRLVGSLLFIPVMLARWWPRPLKRYLPIYWWVATLLALPFFFVYMLLMNGGEPAWAMSALAAVFVMILAHDWLTLAIHACLGTLLAVALFMLTGHGIAFDPLNAQYIPILLFALVLGGAANYSDEMIKQERSRAMLSIASSIAHELRTPLLGIKTGAAGAAQHLPTLVDGYVQAVRHGLPVPPLRAAHLDSLRNVLGRIEAEVDYSSTMIDMLLMNARPQGVSPVRLYPCSMERCLEVALARYPFTPEERALLRVNVERDFTFRGTELLMVHVLFNLLKNALHHIAKAGKGEIELRVMRGDDGTGCFVIRDGGSGMAPEVLPHIFDAYYSRAGSDDQDADVRGTGMGLAFCRNVIRSFNGRIECESRLGEYACFTITLPVAAPK</sequence>
<evidence type="ECO:0000256" key="9">
    <source>
        <dbReference type="SAM" id="Phobius"/>
    </source>
</evidence>
<dbReference type="Pfam" id="PF02518">
    <property type="entry name" value="HATPase_c"/>
    <property type="match status" value="1"/>
</dbReference>
<feature type="transmembrane region" description="Helical" evidence="9">
    <location>
        <begin position="99"/>
        <end position="115"/>
    </location>
</feature>
<feature type="transmembrane region" description="Helical" evidence="9">
    <location>
        <begin position="150"/>
        <end position="169"/>
    </location>
</feature>
<dbReference type="SMART" id="SM00388">
    <property type="entry name" value="HisKA"/>
    <property type="match status" value="1"/>
</dbReference>
<dbReference type="PANTHER" id="PTHR42878:SF7">
    <property type="entry name" value="SENSOR HISTIDINE KINASE GLRK"/>
    <property type="match status" value="1"/>
</dbReference>
<dbReference type="PANTHER" id="PTHR42878">
    <property type="entry name" value="TWO-COMPONENT HISTIDINE KINASE"/>
    <property type="match status" value="1"/>
</dbReference>
<evidence type="ECO:0000313" key="12">
    <source>
        <dbReference type="Proteomes" id="UP001156836"/>
    </source>
</evidence>
<organism evidence="11 12">
    <name type="scientific">Chitiniphilus shinanonensis</name>
    <dbReference type="NCBI Taxonomy" id="553088"/>
    <lineage>
        <taxon>Bacteria</taxon>
        <taxon>Pseudomonadati</taxon>
        <taxon>Pseudomonadota</taxon>
        <taxon>Betaproteobacteria</taxon>
        <taxon>Neisseriales</taxon>
        <taxon>Chitinibacteraceae</taxon>
        <taxon>Chitiniphilus</taxon>
    </lineage>
</organism>
<keyword evidence="8" id="KW-0902">Two-component regulatory system</keyword>
<accession>A0ABQ6BUP1</accession>
<feature type="domain" description="Histidine kinase" evidence="10">
    <location>
        <begin position="187"/>
        <end position="428"/>
    </location>
</feature>
<dbReference type="RefSeq" id="WP_353328278.1">
    <property type="nucleotide sequence ID" value="NZ_BAABUF010000029.1"/>
</dbReference>
<dbReference type="GO" id="GO:0016301">
    <property type="term" value="F:kinase activity"/>
    <property type="evidence" value="ECO:0007669"/>
    <property type="project" value="UniProtKB-KW"/>
</dbReference>
<feature type="transmembrane region" description="Helical" evidence="9">
    <location>
        <begin position="122"/>
        <end position="144"/>
    </location>
</feature>
<dbReference type="CDD" id="cd00082">
    <property type="entry name" value="HisKA"/>
    <property type="match status" value="1"/>
</dbReference>
<dbReference type="Gene3D" id="3.30.565.10">
    <property type="entry name" value="Histidine kinase-like ATPase, C-terminal domain"/>
    <property type="match status" value="1"/>
</dbReference>
<feature type="transmembrane region" description="Helical" evidence="9">
    <location>
        <begin position="74"/>
        <end position="93"/>
    </location>
</feature>
<keyword evidence="5" id="KW-0547">Nucleotide-binding</keyword>
<evidence type="ECO:0000256" key="4">
    <source>
        <dbReference type="ARBA" id="ARBA00022679"/>
    </source>
</evidence>
<evidence type="ECO:0000256" key="1">
    <source>
        <dbReference type="ARBA" id="ARBA00000085"/>
    </source>
</evidence>
<dbReference type="InterPro" id="IPR036097">
    <property type="entry name" value="HisK_dim/P_sf"/>
</dbReference>
<keyword evidence="4" id="KW-0808">Transferase</keyword>
<dbReference type="InterPro" id="IPR003661">
    <property type="entry name" value="HisK_dim/P_dom"/>
</dbReference>
<evidence type="ECO:0000256" key="8">
    <source>
        <dbReference type="ARBA" id="ARBA00023012"/>
    </source>
</evidence>
<dbReference type="InterPro" id="IPR004358">
    <property type="entry name" value="Sig_transdc_His_kin-like_C"/>
</dbReference>
<dbReference type="Gene3D" id="1.10.287.130">
    <property type="match status" value="1"/>
</dbReference>
<dbReference type="SUPFAM" id="SSF55874">
    <property type="entry name" value="ATPase domain of HSP90 chaperone/DNA topoisomerase II/histidine kinase"/>
    <property type="match status" value="1"/>
</dbReference>
<evidence type="ECO:0000259" key="10">
    <source>
        <dbReference type="PROSITE" id="PS50109"/>
    </source>
</evidence>
<comment type="caution">
    <text evidence="11">The sequence shown here is derived from an EMBL/GenBank/DDBJ whole genome shotgun (WGS) entry which is preliminary data.</text>
</comment>
<keyword evidence="12" id="KW-1185">Reference proteome</keyword>
<dbReference type="Proteomes" id="UP001156836">
    <property type="component" value="Unassembled WGS sequence"/>
</dbReference>
<evidence type="ECO:0000256" key="7">
    <source>
        <dbReference type="ARBA" id="ARBA00022840"/>
    </source>
</evidence>
<evidence type="ECO:0000256" key="6">
    <source>
        <dbReference type="ARBA" id="ARBA00022777"/>
    </source>
</evidence>
<evidence type="ECO:0000256" key="3">
    <source>
        <dbReference type="ARBA" id="ARBA00022553"/>
    </source>
</evidence>
<keyword evidence="9" id="KW-1133">Transmembrane helix</keyword>
<evidence type="ECO:0000256" key="5">
    <source>
        <dbReference type="ARBA" id="ARBA00022741"/>
    </source>
</evidence>
<keyword evidence="9" id="KW-0472">Membrane</keyword>
<feature type="transmembrane region" description="Helical" evidence="9">
    <location>
        <begin position="45"/>
        <end position="62"/>
    </location>
</feature>
<dbReference type="PROSITE" id="PS50109">
    <property type="entry name" value="HIS_KIN"/>
    <property type="match status" value="1"/>
</dbReference>
<dbReference type="InterPro" id="IPR005467">
    <property type="entry name" value="His_kinase_dom"/>
</dbReference>